<evidence type="ECO:0000313" key="5">
    <source>
        <dbReference type="Proteomes" id="UP001462961"/>
    </source>
</evidence>
<evidence type="ECO:0000313" key="4">
    <source>
        <dbReference type="Proteomes" id="UP000509548"/>
    </source>
</evidence>
<dbReference type="Proteomes" id="UP001462961">
    <property type="component" value="Unassembled WGS sequence"/>
</dbReference>
<dbReference type="AlphaFoldDB" id="A0A9Q6S4F5"/>
<reference evidence="2 5" key="3">
    <citation type="submission" date="2024-01" db="EMBL/GenBank/DDBJ databases">
        <title>The diversity of rhizobia nodulating Mimosa spp. in eleven states of Brazil covering several biomes is determined by host plant, location, and edaphic factors.</title>
        <authorList>
            <person name="Rouws L."/>
            <person name="Barauna A."/>
            <person name="Beukes C."/>
            <person name="De Faria S.M."/>
            <person name="Gross E."/>
            <person name="Dos Reis Junior F.B."/>
            <person name="Simon M."/>
            <person name="Maluk M."/>
            <person name="Odee D.W."/>
            <person name="Kenicer G."/>
            <person name="Young J.P.W."/>
            <person name="Reis V.M."/>
            <person name="Zilli J."/>
            <person name="James E.K."/>
        </authorList>
    </citation>
    <scope>NUCLEOTIDE SEQUENCE [LARGE SCALE GENOMIC DNA]</scope>
    <source>
        <strain evidence="2 5">JHI1651</strain>
    </source>
</reference>
<organism evidence="3 4">
    <name type="scientific">Paraburkholderia caribensis</name>
    <dbReference type="NCBI Taxonomy" id="75105"/>
    <lineage>
        <taxon>Bacteria</taxon>
        <taxon>Pseudomonadati</taxon>
        <taxon>Pseudomonadota</taxon>
        <taxon>Betaproteobacteria</taxon>
        <taxon>Burkholderiales</taxon>
        <taxon>Burkholderiaceae</taxon>
        <taxon>Paraburkholderia</taxon>
    </lineage>
</organism>
<evidence type="ECO:0000259" key="1">
    <source>
        <dbReference type="PROSITE" id="PS50914"/>
    </source>
</evidence>
<proteinExistence type="predicted"/>
<dbReference type="Proteomes" id="UP000509548">
    <property type="component" value="Chromosome 2"/>
</dbReference>
<feature type="domain" description="BON" evidence="1">
    <location>
        <begin position="43"/>
        <end position="111"/>
    </location>
</feature>
<dbReference type="Gene3D" id="3.40.1520.20">
    <property type="match status" value="1"/>
</dbReference>
<protein>
    <submittedName>
        <fullName evidence="2">BON domain-containing protein</fullName>
    </submittedName>
</protein>
<dbReference type="RefSeq" id="WP_107201596.1">
    <property type="nucleotide sequence ID" value="NZ_CP015959.1"/>
</dbReference>
<keyword evidence="5" id="KW-1185">Reference proteome</keyword>
<evidence type="ECO:0000313" key="3">
    <source>
        <dbReference type="EMBL" id="QLB64341.1"/>
    </source>
</evidence>
<sequence>MSGYAVAPASAFSAVERAIRAIGDEERKVLVRLKVGRAFNDTVHQELASRIVVALSSAEGLSPHSISVEIERGSVTLTGNVDRDVQRAAIETGAGGICGAEELNNPFNLGGRLPLAS</sequence>
<accession>A0A9Q6S4F5</accession>
<dbReference type="InterPro" id="IPR007055">
    <property type="entry name" value="BON_dom"/>
</dbReference>
<reference evidence="3" key="2">
    <citation type="submission" date="2016-06" db="EMBL/GenBank/DDBJ databases">
        <authorList>
            <person name="Huang P."/>
            <person name="Jiang X."/>
            <person name="Liu X."/>
        </authorList>
    </citation>
    <scope>NUCLEOTIDE SEQUENCE</scope>
    <source>
        <strain evidence="3">852011</strain>
    </source>
</reference>
<gene>
    <name evidence="3" type="ORF">A9O66_17705</name>
    <name evidence="2" type="ORF">VOI32_17665</name>
</gene>
<dbReference type="PROSITE" id="PS50914">
    <property type="entry name" value="BON"/>
    <property type="match status" value="1"/>
</dbReference>
<name>A0A9Q6S4F5_9BURK</name>
<dbReference type="EMBL" id="CP015959">
    <property type="protein sequence ID" value="QLB64341.1"/>
    <property type="molecule type" value="Genomic_DNA"/>
</dbReference>
<evidence type="ECO:0000313" key="2">
    <source>
        <dbReference type="EMBL" id="MEO1755756.1"/>
    </source>
</evidence>
<dbReference type="EMBL" id="JAYLVJ010000019">
    <property type="protein sequence ID" value="MEO1755756.1"/>
    <property type="molecule type" value="Genomic_DNA"/>
</dbReference>
<reference evidence="3 4" key="1">
    <citation type="journal article" date="2014" name="Genome Announc.">
        <title>Draft Genome Sequence of the Haloacid-Degrading Burkholderia caribensis Strain MBA4.</title>
        <authorList>
            <person name="Pan Y."/>
            <person name="Kong K.F."/>
            <person name="Tsang J.S."/>
        </authorList>
    </citation>
    <scope>NUCLEOTIDE SEQUENCE [LARGE SCALE GENOMIC DNA]</scope>
    <source>
        <strain evidence="3 4">852011</strain>
    </source>
</reference>
<dbReference type="Pfam" id="PF04972">
    <property type="entry name" value="BON"/>
    <property type="match status" value="1"/>
</dbReference>